<feature type="transmembrane region" description="Helical" evidence="2">
    <location>
        <begin position="416"/>
        <end position="435"/>
    </location>
</feature>
<dbReference type="SMART" id="SM00603">
    <property type="entry name" value="LCCL"/>
    <property type="match status" value="1"/>
</dbReference>
<evidence type="ECO:0000256" key="1">
    <source>
        <dbReference type="SAM" id="MobiDB-lite"/>
    </source>
</evidence>
<feature type="transmembrane region" description="Helical" evidence="2">
    <location>
        <begin position="136"/>
        <end position="154"/>
    </location>
</feature>
<keyword evidence="2" id="KW-0472">Membrane</keyword>
<dbReference type="InterPro" id="IPR036609">
    <property type="entry name" value="LCCL_sf"/>
</dbReference>
<feature type="compositionally biased region" description="Polar residues" evidence="1">
    <location>
        <begin position="1"/>
        <end position="23"/>
    </location>
</feature>
<dbReference type="HOGENOM" id="CLU_011125_1_0_1"/>
<feature type="transmembrane region" description="Helical" evidence="2">
    <location>
        <begin position="299"/>
        <end position="330"/>
    </location>
</feature>
<feature type="transmembrane region" description="Helical" evidence="2">
    <location>
        <begin position="447"/>
        <end position="463"/>
    </location>
</feature>
<proteinExistence type="predicted"/>
<evidence type="ECO:0000259" key="3">
    <source>
        <dbReference type="PROSITE" id="PS50820"/>
    </source>
</evidence>
<dbReference type="PROSITE" id="PS50820">
    <property type="entry name" value="LCCL"/>
    <property type="match status" value="1"/>
</dbReference>
<reference evidence="4" key="1">
    <citation type="submission" date="2015-01" db="EMBL/GenBank/DDBJ databases">
        <title>The Genome Sequence of Cladophialophora bantiana CBS 173.52.</title>
        <authorList>
            <consortium name="The Broad Institute Genomics Platform"/>
            <person name="Cuomo C."/>
            <person name="de Hoog S."/>
            <person name="Gorbushina A."/>
            <person name="Stielow B."/>
            <person name="Teixiera M."/>
            <person name="Abouelleil A."/>
            <person name="Chapman S.B."/>
            <person name="Priest M."/>
            <person name="Young S.K."/>
            <person name="Wortman J."/>
            <person name="Nusbaum C."/>
            <person name="Birren B."/>
        </authorList>
    </citation>
    <scope>NUCLEOTIDE SEQUENCE [LARGE SCALE GENOMIC DNA]</scope>
    <source>
        <strain evidence="4">CBS 173.52</strain>
    </source>
</reference>
<feature type="domain" description="LCCL" evidence="3">
    <location>
        <begin position="211"/>
        <end position="264"/>
    </location>
</feature>
<organism evidence="4">
    <name type="scientific">Cladophialophora bantiana (strain ATCC 10958 / CBS 173.52 / CDC B-1940 / NIH 8579)</name>
    <name type="common">Xylohypha bantiana</name>
    <dbReference type="NCBI Taxonomy" id="1442370"/>
    <lineage>
        <taxon>Eukaryota</taxon>
        <taxon>Fungi</taxon>
        <taxon>Dikarya</taxon>
        <taxon>Ascomycota</taxon>
        <taxon>Pezizomycotina</taxon>
        <taxon>Eurotiomycetes</taxon>
        <taxon>Chaetothyriomycetidae</taxon>
        <taxon>Chaetothyriales</taxon>
        <taxon>Herpotrichiellaceae</taxon>
        <taxon>Cladophialophora</taxon>
    </lineage>
</organism>
<keyword evidence="2" id="KW-0812">Transmembrane</keyword>
<dbReference type="InterPro" id="IPR051957">
    <property type="entry name" value="CRISP-LCCL_domain"/>
</dbReference>
<dbReference type="PANTHER" id="PTHR31331:SF1">
    <property type="entry name" value="CYSTEINE RICH SECRETORY PROTEIN LCCL DOMAIN CONTAINING 2"/>
    <property type="match status" value="1"/>
</dbReference>
<dbReference type="AlphaFoldDB" id="A0A0D2HN36"/>
<sequence length="640" mass="70612">MSKKTFLQSSEWSTISSQLYHSESPTEDYPLRNFDEVDSARDNSSHESLLGPAEPAYDREEAGILVAPHELSDQPTSGNRVSGKRHNRSKSTLDAVLKWIKGPKTPRVYRIQSSEWLQNACDRLLHRVLPTKRLRLFALLILYIIWSGMFLWALPMSAISSIDSVDGQPIRLDCTSRLWFVSPGVVNRLQITNQYYNYRSLVIGGRPRDLGDHASPVYRGDSYICAAAIHAGIATNGRGGCGVLLRTGEQSNFPGVDVHGILSIGFPSSFPLSFTFNSSRVATPAGCRDPRWTFLGTSILITSLFSVFVTSAVTLFWSIFVGVFFHVALISDSPYFQDHADVVSMAIRRFLPAAFVGHVIYQYCVRRTLSGLKAPVERTVLWLGACWVGALNNLTFDRIPISRLTPHDLEQQPGAILALSLITAILLVIAAGQAWCFRTEGRMPRYLLFYAIVGASLVALLLVPGMNVRIHHYILALILLPGTALQTRPSLLYQGVLIGLFVNGVARWGFDSLLQTPAQLLQEGGALGSLVPRQSSAPVVVGADTITFSFGGDPAISSSSLSTLPPFDGISVLVNDVLRFQALMPDDEMTFQWTRRVAGEPEFFRFAYVKRRQSGPGYWYGDFTVPALWMGNGSWARGAS</sequence>
<dbReference type="OrthoDB" id="441660at2759"/>
<keyword evidence="2" id="KW-1133">Transmembrane helix</keyword>
<dbReference type="GeneID" id="27700152"/>
<dbReference type="SUPFAM" id="SSF69848">
    <property type="entry name" value="LCCL domain"/>
    <property type="match status" value="1"/>
</dbReference>
<feature type="compositionally biased region" description="Basic and acidic residues" evidence="1">
    <location>
        <begin position="29"/>
        <end position="45"/>
    </location>
</feature>
<dbReference type="RefSeq" id="XP_016618909.1">
    <property type="nucleotide sequence ID" value="XM_016764959.1"/>
</dbReference>
<dbReference type="EMBL" id="KN846989">
    <property type="protein sequence ID" value="KIW92240.1"/>
    <property type="molecule type" value="Genomic_DNA"/>
</dbReference>
<accession>A0A0D2HN36</accession>
<feature type="region of interest" description="Disordered" evidence="1">
    <location>
        <begin position="1"/>
        <end position="53"/>
    </location>
</feature>
<dbReference type="VEuPathDB" id="FungiDB:Z519_07224"/>
<gene>
    <name evidence="4" type="ORF">Z519_07224</name>
</gene>
<name>A0A0D2HN36_CLAB1</name>
<dbReference type="InterPro" id="IPR004043">
    <property type="entry name" value="LCCL"/>
</dbReference>
<evidence type="ECO:0000256" key="2">
    <source>
        <dbReference type="SAM" id="Phobius"/>
    </source>
</evidence>
<dbReference type="Gene3D" id="2.170.130.20">
    <property type="entry name" value="LCCL-like domain"/>
    <property type="match status" value="1"/>
</dbReference>
<protein>
    <recommendedName>
        <fullName evidence="3">LCCL domain-containing protein</fullName>
    </recommendedName>
</protein>
<dbReference type="PANTHER" id="PTHR31331">
    <property type="entry name" value="LCCL DOMAIN PROTEIN (AFU_ORTHOLOGUE AFUA_5G08630)"/>
    <property type="match status" value="1"/>
</dbReference>
<evidence type="ECO:0000313" key="4">
    <source>
        <dbReference type="EMBL" id="KIW92240.1"/>
    </source>
</evidence>
<dbReference type="Pfam" id="PF03815">
    <property type="entry name" value="LCCL"/>
    <property type="match status" value="1"/>
</dbReference>